<comment type="caution">
    <text evidence="2">The sequence shown here is derived from an EMBL/GenBank/DDBJ whole genome shotgun (WGS) entry which is preliminary data.</text>
</comment>
<dbReference type="InterPro" id="IPR005175">
    <property type="entry name" value="PPC_dom"/>
</dbReference>
<dbReference type="Gene3D" id="3.30.1330.80">
    <property type="entry name" value="Hypothetical protein, similar to alpha- acetolactate decarboxylase, domain 2"/>
    <property type="match status" value="1"/>
</dbReference>
<gene>
    <name evidence="2" type="ORF">LCGC14_2693740</name>
</gene>
<reference evidence="2" key="1">
    <citation type="journal article" date="2015" name="Nature">
        <title>Complex archaea that bridge the gap between prokaryotes and eukaryotes.</title>
        <authorList>
            <person name="Spang A."/>
            <person name="Saw J.H."/>
            <person name="Jorgensen S.L."/>
            <person name="Zaremba-Niedzwiedzka K."/>
            <person name="Martijn J."/>
            <person name="Lind A.E."/>
            <person name="van Eijk R."/>
            <person name="Schleper C."/>
            <person name="Guy L."/>
            <person name="Ettema T.J."/>
        </authorList>
    </citation>
    <scope>NUCLEOTIDE SEQUENCE</scope>
</reference>
<dbReference type="CDD" id="cd11378">
    <property type="entry name" value="DUF296"/>
    <property type="match status" value="1"/>
</dbReference>
<sequence>MKYSEAQLGRVFIMRLDANEVLHETIEQFASDHDLLAAAVIVVGGGGKDSTLIVGPRDSNSKIVDAMEYILNDAHEITGTGTLFRSEEGDPTLHMHVSAGRSDKTITGCVRRGVKVWGVLEVVLFEIKNTTAVKKYVKDFDNYMLYP</sequence>
<dbReference type="PANTHER" id="PTHR34988:SF1">
    <property type="entry name" value="DNA-BINDING PROTEIN"/>
    <property type="match status" value="1"/>
</dbReference>
<accession>A0A0F8ZHW9</accession>
<dbReference type="SUPFAM" id="SSF117856">
    <property type="entry name" value="AF0104/ALDC/Ptd012-like"/>
    <property type="match status" value="1"/>
</dbReference>
<feature type="domain" description="PPC" evidence="1">
    <location>
        <begin position="6"/>
        <end position="147"/>
    </location>
</feature>
<protein>
    <recommendedName>
        <fullName evidence="1">PPC domain-containing protein</fullName>
    </recommendedName>
</protein>
<evidence type="ECO:0000259" key="1">
    <source>
        <dbReference type="PROSITE" id="PS51742"/>
    </source>
</evidence>
<dbReference type="Pfam" id="PF03479">
    <property type="entry name" value="PCC"/>
    <property type="match status" value="1"/>
</dbReference>
<dbReference type="EMBL" id="LAZR01047810">
    <property type="protein sequence ID" value="KKK93353.1"/>
    <property type="molecule type" value="Genomic_DNA"/>
</dbReference>
<organism evidence="2">
    <name type="scientific">marine sediment metagenome</name>
    <dbReference type="NCBI Taxonomy" id="412755"/>
    <lineage>
        <taxon>unclassified sequences</taxon>
        <taxon>metagenomes</taxon>
        <taxon>ecological metagenomes</taxon>
    </lineage>
</organism>
<name>A0A0F8ZHW9_9ZZZZ</name>
<dbReference type="AlphaFoldDB" id="A0A0F8ZHW9"/>
<proteinExistence type="predicted"/>
<dbReference type="PANTHER" id="PTHR34988">
    <property type="entry name" value="PROTEIN, PUTATIVE-RELATED"/>
    <property type="match status" value="1"/>
</dbReference>
<dbReference type="PROSITE" id="PS51742">
    <property type="entry name" value="PPC"/>
    <property type="match status" value="1"/>
</dbReference>
<evidence type="ECO:0000313" key="2">
    <source>
        <dbReference type="EMBL" id="KKK93353.1"/>
    </source>
</evidence>